<dbReference type="InterPro" id="IPR002401">
    <property type="entry name" value="Cyt_P450_E_grp-I"/>
</dbReference>
<keyword evidence="8 12" id="KW-0560">Oxidoreductase</keyword>
<dbReference type="PANTHER" id="PTHR47955:SF22">
    <property type="entry name" value="CYTOCHROME P450 83B1-LIKE"/>
    <property type="match status" value="1"/>
</dbReference>
<evidence type="ECO:0000256" key="6">
    <source>
        <dbReference type="ARBA" id="ARBA00022723"/>
    </source>
</evidence>
<proteinExistence type="inferred from homology"/>
<keyword evidence="7" id="KW-1133">Transmembrane helix</keyword>
<keyword evidence="14" id="KW-1185">Reference proteome</keyword>
<evidence type="ECO:0000313" key="14">
    <source>
        <dbReference type="Proteomes" id="UP000634136"/>
    </source>
</evidence>
<dbReference type="GO" id="GO:0016020">
    <property type="term" value="C:membrane"/>
    <property type="evidence" value="ECO:0007669"/>
    <property type="project" value="UniProtKB-SubCell"/>
</dbReference>
<protein>
    <submittedName>
        <fullName evidence="13">Cytochrome P450 83B1</fullName>
    </submittedName>
</protein>
<evidence type="ECO:0000256" key="2">
    <source>
        <dbReference type="ARBA" id="ARBA00004167"/>
    </source>
</evidence>
<reference evidence="13" key="1">
    <citation type="submission" date="2020-09" db="EMBL/GenBank/DDBJ databases">
        <title>Genome-Enabled Discovery of Anthraquinone Biosynthesis in Senna tora.</title>
        <authorList>
            <person name="Kang S.-H."/>
            <person name="Pandey R.P."/>
            <person name="Lee C.-M."/>
            <person name="Sim J.-S."/>
            <person name="Jeong J.-T."/>
            <person name="Choi B.-S."/>
            <person name="Jung M."/>
            <person name="Ginzburg D."/>
            <person name="Zhao K."/>
            <person name="Won S.Y."/>
            <person name="Oh T.-J."/>
            <person name="Yu Y."/>
            <person name="Kim N.-H."/>
            <person name="Lee O.R."/>
            <person name="Lee T.-H."/>
            <person name="Bashyal P."/>
            <person name="Kim T.-S."/>
            <person name="Lee W.-H."/>
            <person name="Kawkins C."/>
            <person name="Kim C.-K."/>
            <person name="Kim J.S."/>
            <person name="Ahn B.O."/>
            <person name="Rhee S.Y."/>
            <person name="Sohng J.K."/>
        </authorList>
    </citation>
    <scope>NUCLEOTIDE SEQUENCE</scope>
    <source>
        <tissue evidence="13">Leaf</tissue>
    </source>
</reference>
<sequence length="650" mass="74776">MLAAGTETSAATAVWAMTALMKNSRVMHRVQAEVRNVGGNKGFIDQDDIQKLSYLKAVIKETFRLFLPAPLLVPRETSKKCTLDNGRYEIEAKTLVYVNAWAIQRDPQVWKDPEDFYPERFLFENEKIGFEGRDFELIPFGAGRRICPGKNFGVAALELILANLLYCFDWEMPMGMKEEDIDFEMLSGITMRPLKLNINIYLSKTYGPIFSLKLGFRPTIVVSSSRLAKEVMNTYDLEFCDRPLMVGQQKLSYNGVDIGFSPYNDYCREIRKICAIHLFSARRVSSFSSIRLYEVKQMIEKISRQASSSQVTNLNETLINLTSTIICRVAFGKRYEEEGVERSKFHGLLSELEAMLAKFFVSDFIPFFGWIDKLSGLHSRLDKVFKELDSFYEEILNEHLDPNRQKSFDHEEDFIDVLLHLKNQNSFSFDFTYDHIKALTMDMLAAGTETSAATAVWAMTALMKNSRVMHRVQAEVRNVGGNKGFIDQDDIQKLSYLKAVIKETFRLFLPAPLLVPRETSKKCTLDNGRYEIEAKTLVYVNAWAIQRDPQVWKDPEDFYPERFLFENEKIGFEGRDFELIPFGAGRRICPGKNFGVAALELILANLLYCFDWEMPMGMKEEDIDFEMLSGITMHKKNPLCLQAKNYIICE</sequence>
<evidence type="ECO:0000256" key="9">
    <source>
        <dbReference type="ARBA" id="ARBA00023004"/>
    </source>
</evidence>
<dbReference type="InterPro" id="IPR017972">
    <property type="entry name" value="Cyt_P450_CS"/>
</dbReference>
<dbReference type="FunFam" id="1.10.630.10:FF:000011">
    <property type="entry name" value="Cytochrome P450 83B1"/>
    <property type="match status" value="1"/>
</dbReference>
<keyword evidence="10 12" id="KW-0503">Monooxygenase</keyword>
<keyword evidence="6 12" id="KW-0479">Metal-binding</keyword>
<dbReference type="Gene3D" id="1.10.630.10">
    <property type="entry name" value="Cytochrome P450"/>
    <property type="match status" value="2"/>
</dbReference>
<dbReference type="FunFam" id="1.10.630.10:FF:000126">
    <property type="entry name" value="Predicted protein"/>
    <property type="match status" value="1"/>
</dbReference>
<dbReference type="GO" id="GO:0004497">
    <property type="term" value="F:monooxygenase activity"/>
    <property type="evidence" value="ECO:0007669"/>
    <property type="project" value="UniProtKB-KW"/>
</dbReference>
<dbReference type="PRINTS" id="PR00385">
    <property type="entry name" value="P450"/>
</dbReference>
<dbReference type="GO" id="GO:0020037">
    <property type="term" value="F:heme binding"/>
    <property type="evidence" value="ECO:0007669"/>
    <property type="project" value="InterPro"/>
</dbReference>
<evidence type="ECO:0000256" key="1">
    <source>
        <dbReference type="ARBA" id="ARBA00001971"/>
    </source>
</evidence>
<evidence type="ECO:0000256" key="7">
    <source>
        <dbReference type="ARBA" id="ARBA00022989"/>
    </source>
</evidence>
<dbReference type="CDD" id="cd11072">
    <property type="entry name" value="CYP71-like"/>
    <property type="match status" value="1"/>
</dbReference>
<keyword evidence="9 12" id="KW-0408">Iron</keyword>
<accession>A0A834XI41</accession>
<dbReference type="PROSITE" id="PS00086">
    <property type="entry name" value="CYTOCHROME_P450"/>
    <property type="match status" value="2"/>
</dbReference>
<dbReference type="PRINTS" id="PR00463">
    <property type="entry name" value="EP450I"/>
</dbReference>
<comment type="caution">
    <text evidence="13">The sequence shown here is derived from an EMBL/GenBank/DDBJ whole genome shotgun (WGS) entry which is preliminary data.</text>
</comment>
<dbReference type="InterPro" id="IPR001128">
    <property type="entry name" value="Cyt_P450"/>
</dbReference>
<comment type="similarity">
    <text evidence="3 12">Belongs to the cytochrome P450 family.</text>
</comment>
<dbReference type="GO" id="GO:0005506">
    <property type="term" value="F:iron ion binding"/>
    <property type="evidence" value="ECO:0007669"/>
    <property type="project" value="InterPro"/>
</dbReference>
<keyword evidence="5" id="KW-0812">Transmembrane</keyword>
<evidence type="ECO:0000313" key="13">
    <source>
        <dbReference type="EMBL" id="KAF7844850.1"/>
    </source>
</evidence>
<evidence type="ECO:0000256" key="11">
    <source>
        <dbReference type="ARBA" id="ARBA00023136"/>
    </source>
</evidence>
<dbReference type="SUPFAM" id="SSF48264">
    <property type="entry name" value="Cytochrome P450"/>
    <property type="match status" value="2"/>
</dbReference>
<dbReference type="OrthoDB" id="2789670at2759"/>
<organism evidence="13 14">
    <name type="scientific">Senna tora</name>
    <dbReference type="NCBI Taxonomy" id="362788"/>
    <lineage>
        <taxon>Eukaryota</taxon>
        <taxon>Viridiplantae</taxon>
        <taxon>Streptophyta</taxon>
        <taxon>Embryophyta</taxon>
        <taxon>Tracheophyta</taxon>
        <taxon>Spermatophyta</taxon>
        <taxon>Magnoliopsida</taxon>
        <taxon>eudicotyledons</taxon>
        <taxon>Gunneridae</taxon>
        <taxon>Pentapetalae</taxon>
        <taxon>rosids</taxon>
        <taxon>fabids</taxon>
        <taxon>Fabales</taxon>
        <taxon>Fabaceae</taxon>
        <taxon>Caesalpinioideae</taxon>
        <taxon>Cassia clade</taxon>
        <taxon>Senna</taxon>
    </lineage>
</organism>
<comment type="subcellular location">
    <subcellularLocation>
        <location evidence="2">Membrane</location>
        <topology evidence="2">Single-pass membrane protein</topology>
    </subcellularLocation>
</comment>
<keyword evidence="11" id="KW-0472">Membrane</keyword>
<evidence type="ECO:0000256" key="10">
    <source>
        <dbReference type="ARBA" id="ARBA00023033"/>
    </source>
</evidence>
<dbReference type="Proteomes" id="UP000634136">
    <property type="component" value="Unassembled WGS sequence"/>
</dbReference>
<name>A0A834XI41_9FABA</name>
<evidence type="ECO:0000256" key="8">
    <source>
        <dbReference type="ARBA" id="ARBA00023002"/>
    </source>
</evidence>
<evidence type="ECO:0000256" key="5">
    <source>
        <dbReference type="ARBA" id="ARBA00022692"/>
    </source>
</evidence>
<comment type="cofactor">
    <cofactor evidence="1">
        <name>heme</name>
        <dbReference type="ChEBI" id="CHEBI:30413"/>
    </cofactor>
</comment>
<evidence type="ECO:0000256" key="12">
    <source>
        <dbReference type="RuleBase" id="RU000461"/>
    </source>
</evidence>
<gene>
    <name evidence="13" type="ORF">G2W53_001755</name>
</gene>
<dbReference type="AlphaFoldDB" id="A0A834XI41"/>
<dbReference type="EMBL" id="JAAIUW010000001">
    <property type="protein sequence ID" value="KAF7844850.1"/>
    <property type="molecule type" value="Genomic_DNA"/>
</dbReference>
<evidence type="ECO:0000256" key="3">
    <source>
        <dbReference type="ARBA" id="ARBA00010617"/>
    </source>
</evidence>
<dbReference type="GO" id="GO:0016705">
    <property type="term" value="F:oxidoreductase activity, acting on paired donors, with incorporation or reduction of molecular oxygen"/>
    <property type="evidence" value="ECO:0007669"/>
    <property type="project" value="InterPro"/>
</dbReference>
<dbReference type="InterPro" id="IPR036396">
    <property type="entry name" value="Cyt_P450_sf"/>
</dbReference>
<dbReference type="PANTHER" id="PTHR47955">
    <property type="entry name" value="CYTOCHROME P450 FAMILY 71 PROTEIN"/>
    <property type="match status" value="1"/>
</dbReference>
<keyword evidence="4 12" id="KW-0349">Heme</keyword>
<evidence type="ECO:0000256" key="4">
    <source>
        <dbReference type="ARBA" id="ARBA00022617"/>
    </source>
</evidence>
<dbReference type="Pfam" id="PF00067">
    <property type="entry name" value="p450"/>
    <property type="match status" value="2"/>
</dbReference>